<evidence type="ECO:0000313" key="2">
    <source>
        <dbReference type="EMBL" id="CAB4819361.1"/>
    </source>
</evidence>
<accession>A0A6J6ZC18</accession>
<dbReference type="AlphaFoldDB" id="A0A6J6ZC18"/>
<evidence type="ECO:0000256" key="1">
    <source>
        <dbReference type="SAM" id="MobiDB-lite"/>
    </source>
</evidence>
<name>A0A6J6ZC18_9ZZZZ</name>
<feature type="region of interest" description="Disordered" evidence="1">
    <location>
        <begin position="594"/>
        <end position="624"/>
    </location>
</feature>
<gene>
    <name evidence="2" type="ORF">UFOPK3124_00955</name>
</gene>
<organism evidence="2">
    <name type="scientific">freshwater metagenome</name>
    <dbReference type="NCBI Taxonomy" id="449393"/>
    <lineage>
        <taxon>unclassified sequences</taxon>
        <taxon>metagenomes</taxon>
        <taxon>ecological metagenomes</taxon>
    </lineage>
</organism>
<reference evidence="2" key="1">
    <citation type="submission" date="2020-05" db="EMBL/GenBank/DDBJ databases">
        <authorList>
            <person name="Chiriac C."/>
            <person name="Salcher M."/>
            <person name="Ghai R."/>
            <person name="Kavagutti S V."/>
        </authorList>
    </citation>
    <scope>NUCLEOTIDE SEQUENCE</scope>
</reference>
<sequence length="665" mass="72358">MAVHGVDALVVAEAHRGLDGLARVEAVDVLAAAFEHAGRVGLRRALARQDAAFLVVRVDRVRPGAAAVLVDPHLGGAFLHFVGRGIAVVRDAVRVPGAVAPAPDPLLALGRGDHDRVGQRTQRRAVDDLRARVRQARARGLDDELERILARGQQLARRSAAARLLATVGHEDLRARLELREVDDHVETLAHAMLEVRHVDRARQQVAVVGDDRHRQVGRTRRALAHPPPEEAARAAVVNADAVLARLHLEVRLDRAVHRVLVADRAIQAREREEVHAPRVELAVVEHHRHVELVREAGCVLRMAREAQARGPRNGLVAGIDFVIDRGRAEQARVHVLRGEVVLVVVVPQRAERLAVVAAHAGAGGHEALVDARVQVRVVVVPEPARVVVVQRAAIALGRRVVVVQVRAHGRGAKAQRGHRILRRGGQFVVDARQVRAAVLQAEQDPAHARAGRFGHAGGLACQEGPIDVTPGRLARKARRHVRVPDVVMLDGADLVDVFRRIEQARVLVGAVPGLVRQVGVRRGGCHLRVLVQQAQLGVHRIARRRRGLAAAEHHRVGELGHAVLHRVGPLGLFEAHERVLERRGLRADHVHARDRAGHGRGAVGRAHAQARDGQQHAGAGAQHAQFEEVATIEPRAGQFALGVHRALDQSFLLLVHACSFKKSW</sequence>
<proteinExistence type="predicted"/>
<protein>
    <submittedName>
        <fullName evidence="2">Unannotated protein</fullName>
    </submittedName>
</protein>
<dbReference type="EMBL" id="CAFAAY010000080">
    <property type="protein sequence ID" value="CAB4819361.1"/>
    <property type="molecule type" value="Genomic_DNA"/>
</dbReference>